<evidence type="ECO:0000256" key="2">
    <source>
        <dbReference type="ARBA" id="ARBA00022603"/>
    </source>
</evidence>
<evidence type="ECO:0000256" key="5">
    <source>
        <dbReference type="ARBA" id="ARBA00022747"/>
    </source>
</evidence>
<dbReference type="GO" id="GO:0009307">
    <property type="term" value="P:DNA restriction-modification system"/>
    <property type="evidence" value="ECO:0007669"/>
    <property type="project" value="UniProtKB-KW"/>
</dbReference>
<dbReference type="GO" id="GO:0032259">
    <property type="term" value="P:methylation"/>
    <property type="evidence" value="ECO:0007669"/>
    <property type="project" value="UniProtKB-KW"/>
</dbReference>
<proteinExistence type="predicted"/>
<evidence type="ECO:0000259" key="8">
    <source>
        <dbReference type="Pfam" id="PF02384"/>
    </source>
</evidence>
<dbReference type="InterPro" id="IPR029063">
    <property type="entry name" value="SAM-dependent_MTases_sf"/>
</dbReference>
<evidence type="ECO:0000256" key="1">
    <source>
        <dbReference type="ARBA" id="ARBA00011900"/>
    </source>
</evidence>
<accession>X1B4D1</accession>
<dbReference type="Gene3D" id="3.40.50.150">
    <property type="entry name" value="Vaccinia Virus protein VP39"/>
    <property type="match status" value="1"/>
</dbReference>
<feature type="coiled-coil region" evidence="7">
    <location>
        <begin position="68"/>
        <end position="95"/>
    </location>
</feature>
<comment type="catalytic activity">
    <reaction evidence="6">
        <text>a 2'-deoxyadenosine in DNA + S-adenosyl-L-methionine = an N(6)-methyl-2'-deoxyadenosine in DNA + S-adenosyl-L-homocysteine + H(+)</text>
        <dbReference type="Rhea" id="RHEA:15197"/>
        <dbReference type="Rhea" id="RHEA-COMP:12418"/>
        <dbReference type="Rhea" id="RHEA-COMP:12419"/>
        <dbReference type="ChEBI" id="CHEBI:15378"/>
        <dbReference type="ChEBI" id="CHEBI:57856"/>
        <dbReference type="ChEBI" id="CHEBI:59789"/>
        <dbReference type="ChEBI" id="CHEBI:90615"/>
        <dbReference type="ChEBI" id="CHEBI:90616"/>
        <dbReference type="EC" id="2.1.1.72"/>
    </reaction>
</comment>
<dbReference type="EMBL" id="BART01025813">
    <property type="protein sequence ID" value="GAG90574.1"/>
    <property type="molecule type" value="Genomic_DNA"/>
</dbReference>
<dbReference type="EC" id="2.1.1.72" evidence="1"/>
<dbReference type="Pfam" id="PF02384">
    <property type="entry name" value="N6_Mtase"/>
    <property type="match status" value="1"/>
</dbReference>
<evidence type="ECO:0000256" key="7">
    <source>
        <dbReference type="SAM" id="Coils"/>
    </source>
</evidence>
<gene>
    <name evidence="9" type="ORF">S01H4_46229</name>
</gene>
<feature type="non-terminal residue" evidence="9">
    <location>
        <position position="1"/>
    </location>
</feature>
<evidence type="ECO:0000256" key="3">
    <source>
        <dbReference type="ARBA" id="ARBA00022679"/>
    </source>
</evidence>
<dbReference type="InterPro" id="IPR003356">
    <property type="entry name" value="DNA_methylase_A-5"/>
</dbReference>
<keyword evidence="3" id="KW-0808">Transferase</keyword>
<dbReference type="GO" id="GO:0008170">
    <property type="term" value="F:N-methyltransferase activity"/>
    <property type="evidence" value="ECO:0007669"/>
    <property type="project" value="InterPro"/>
</dbReference>
<keyword evidence="2" id="KW-0489">Methyltransferase</keyword>
<keyword evidence="4" id="KW-0949">S-adenosyl-L-methionine</keyword>
<keyword evidence="7" id="KW-0175">Coiled coil</keyword>
<dbReference type="PANTHER" id="PTHR42933:SF3">
    <property type="entry name" value="TYPE I RESTRICTION ENZYME MJAVIII METHYLASE SUBUNIT"/>
    <property type="match status" value="1"/>
</dbReference>
<evidence type="ECO:0000256" key="4">
    <source>
        <dbReference type="ARBA" id="ARBA00022691"/>
    </source>
</evidence>
<dbReference type="GO" id="GO:0003677">
    <property type="term" value="F:DNA binding"/>
    <property type="evidence" value="ECO:0007669"/>
    <property type="project" value="InterPro"/>
</dbReference>
<protein>
    <recommendedName>
        <fullName evidence="1">site-specific DNA-methyltransferase (adenine-specific)</fullName>
        <ecNumber evidence="1">2.1.1.72</ecNumber>
    </recommendedName>
</protein>
<dbReference type="PANTHER" id="PTHR42933">
    <property type="entry name" value="SLR6095 PROTEIN"/>
    <property type="match status" value="1"/>
</dbReference>
<keyword evidence="5" id="KW-0680">Restriction system</keyword>
<name>X1B4D1_9ZZZZ</name>
<feature type="domain" description="DNA methylase adenine-specific" evidence="8">
    <location>
        <begin position="1"/>
        <end position="62"/>
    </location>
</feature>
<dbReference type="SUPFAM" id="SSF53335">
    <property type="entry name" value="S-adenosyl-L-methionine-dependent methyltransferases"/>
    <property type="match status" value="1"/>
</dbReference>
<dbReference type="AlphaFoldDB" id="X1B4D1"/>
<organism evidence="9">
    <name type="scientific">marine sediment metagenome</name>
    <dbReference type="NCBI Taxonomy" id="412755"/>
    <lineage>
        <taxon>unclassified sequences</taxon>
        <taxon>metagenomes</taxon>
        <taxon>ecological metagenomes</taxon>
    </lineage>
</organism>
<dbReference type="InterPro" id="IPR051537">
    <property type="entry name" value="DNA_Adenine_Mtase"/>
</dbReference>
<sequence>ASKEFAKGRPKNYLTKENIKRIEEIYKYWQEVENLSRIISLEEVINNDYNLSPSRYVTVYEKEGYIPIRDVLDKLAEIEKEKIEIDNNLKNILKKLRMKL</sequence>
<evidence type="ECO:0000256" key="6">
    <source>
        <dbReference type="ARBA" id="ARBA00047942"/>
    </source>
</evidence>
<comment type="caution">
    <text evidence="9">The sequence shown here is derived from an EMBL/GenBank/DDBJ whole genome shotgun (WGS) entry which is preliminary data.</text>
</comment>
<dbReference type="GO" id="GO:0009007">
    <property type="term" value="F:site-specific DNA-methyltransferase (adenine-specific) activity"/>
    <property type="evidence" value="ECO:0007669"/>
    <property type="project" value="UniProtKB-EC"/>
</dbReference>
<evidence type="ECO:0000313" key="9">
    <source>
        <dbReference type="EMBL" id="GAG90574.1"/>
    </source>
</evidence>
<reference evidence="9" key="1">
    <citation type="journal article" date="2014" name="Front. Microbiol.">
        <title>High frequency of phylogenetically diverse reductive dehalogenase-homologous genes in deep subseafloor sedimentary metagenomes.</title>
        <authorList>
            <person name="Kawai M."/>
            <person name="Futagami T."/>
            <person name="Toyoda A."/>
            <person name="Takaki Y."/>
            <person name="Nishi S."/>
            <person name="Hori S."/>
            <person name="Arai W."/>
            <person name="Tsubouchi T."/>
            <person name="Morono Y."/>
            <person name="Uchiyama I."/>
            <person name="Ito T."/>
            <person name="Fujiyama A."/>
            <person name="Inagaki F."/>
            <person name="Takami H."/>
        </authorList>
    </citation>
    <scope>NUCLEOTIDE SEQUENCE</scope>
    <source>
        <strain evidence="9">Expedition CK06-06</strain>
    </source>
</reference>